<protein>
    <recommendedName>
        <fullName evidence="4">Flagellin</fullName>
    </recommendedName>
</protein>
<keyword evidence="7" id="KW-0966">Cell projection</keyword>
<dbReference type="Gene3D" id="6.10.10.10">
    <property type="entry name" value="Flagellar export chaperone, C-terminal domain"/>
    <property type="match status" value="1"/>
</dbReference>
<dbReference type="InterPro" id="IPR001029">
    <property type="entry name" value="Flagellin_N"/>
</dbReference>
<dbReference type="EMBL" id="CAACYJ010000001">
    <property type="protein sequence ID" value="VFB17588.1"/>
    <property type="molecule type" value="Genomic_DNA"/>
</dbReference>
<evidence type="ECO:0000256" key="4">
    <source>
        <dbReference type="RuleBase" id="RU362073"/>
    </source>
</evidence>
<dbReference type="Pfam" id="PF00700">
    <property type="entry name" value="Flagellin_C"/>
    <property type="match status" value="1"/>
</dbReference>
<dbReference type="Gene3D" id="2.60.40.4390">
    <property type="match status" value="1"/>
</dbReference>
<sequence>MALSVNTNVTSQTVQKNLNKAGDSLSTSMTRLSSGLKINSAKDDAAGMQIANRLTSQTKGMTVAIANANNGSSIAQTAEGAMQESTNILQRLRELALQSANGDKSDADRASLQQEFTAKTGELTRIAQTTTFGGRNLLDGSFTNQSFQIGADANQTISFGMTDISATGLKGSYSEASVNGAAMTNLSASSVGSALSTATTTTTTRTVTSAVGTGAQVTKLQTAGTSDILETDKITVNGKAVALTDGMKGEALAAAITKADSTVQASWSETDGKLTLTSSSAITMGGANIDKAGLSATPILTTTGAVATGAAVNTLKATGGGASVMASTDDITVNGKKITVSNGMTGAALATSISNAGANVVATFDEGTGVMSLTSPAAIVVGGADAAKSGLTATSANTTANTTTTPKAAGSAMGTAGEIAINGKSVSWTKTNTVSQVIDKMSAIEGIKSATFNSEGRVELTSTDGNDIKLTNTAGGSLAQLGLSAGTSQAKLTADTSIELNGVEVKFKKGDTTDTIVSSINSASTGVTASKNTDGTLKLFSNKDITVKDGAAGTGLTALGLTPAAGKTDTTTATTVETTVSDLSILSAADSQRTVQALADAIQQIDTQRSALGAVQNRFTSTVANLQSISENSTAALGRVQDTDFASEAAELTKQQTLQQASTAILSQANQLPSAVMKLLQ</sequence>
<dbReference type="GO" id="GO:0009288">
    <property type="term" value="C:bacterial-type flagellum"/>
    <property type="evidence" value="ECO:0007669"/>
    <property type="project" value="UniProtKB-SubCell"/>
</dbReference>
<accession>A0A449IDN1</accession>
<dbReference type="InterPro" id="IPR001492">
    <property type="entry name" value="Flagellin"/>
</dbReference>
<keyword evidence="7" id="KW-0282">Flagellum</keyword>
<dbReference type="PANTHER" id="PTHR42792">
    <property type="entry name" value="FLAGELLIN"/>
    <property type="match status" value="1"/>
</dbReference>
<dbReference type="Gene3D" id="6.10.280.190">
    <property type="match status" value="1"/>
</dbReference>
<keyword evidence="3 4" id="KW-0975">Bacterial flagellum</keyword>
<dbReference type="GO" id="GO:0005198">
    <property type="term" value="F:structural molecule activity"/>
    <property type="evidence" value="ECO:0007669"/>
    <property type="project" value="UniProtKB-UniRule"/>
</dbReference>
<dbReference type="InterPro" id="IPR046358">
    <property type="entry name" value="Flagellin_C"/>
</dbReference>
<dbReference type="GO" id="GO:0005576">
    <property type="term" value="C:extracellular region"/>
    <property type="evidence" value="ECO:0007669"/>
    <property type="project" value="UniProtKB-SubCell"/>
</dbReference>
<dbReference type="Pfam" id="PF07196">
    <property type="entry name" value="Flagellin_IN"/>
    <property type="match status" value="1"/>
</dbReference>
<feature type="domain" description="Flagellin N-terminal" evidence="5">
    <location>
        <begin position="5"/>
        <end position="143"/>
    </location>
</feature>
<proteinExistence type="inferred from homology"/>
<evidence type="ECO:0000313" key="7">
    <source>
        <dbReference type="EMBL" id="VFB17588.1"/>
    </source>
</evidence>
<dbReference type="Gene3D" id="2.170.280.10">
    <property type="entry name" value="f41 fragment of flagellin, middle domain"/>
    <property type="match status" value="1"/>
</dbReference>
<gene>
    <name evidence="7" type="primary">fliC</name>
    <name evidence="7" type="ORF">NCTC10754_00106</name>
</gene>
<dbReference type="Proteomes" id="UP000330809">
    <property type="component" value="Unassembled WGS sequence"/>
</dbReference>
<dbReference type="SUPFAM" id="SSF64518">
    <property type="entry name" value="Phase 1 flagellin"/>
    <property type="match status" value="1"/>
</dbReference>
<comment type="similarity">
    <text evidence="1 4">Belongs to the bacterial flagellin family.</text>
</comment>
<feature type="domain" description="Flagellin C-terminal" evidence="6">
    <location>
        <begin position="596"/>
        <end position="680"/>
    </location>
</feature>
<dbReference type="InterPro" id="IPR010810">
    <property type="entry name" value="Flagellin_hook_IN_motif"/>
</dbReference>
<keyword evidence="7" id="KW-0969">Cilium</keyword>
<name>A0A449IDN1_PSEFR</name>
<dbReference type="InterPro" id="IPR042187">
    <property type="entry name" value="Flagellin_C_sub2"/>
</dbReference>
<dbReference type="AlphaFoldDB" id="A0A449IDN1"/>
<dbReference type="RefSeq" id="WP_133143739.1">
    <property type="nucleotide sequence ID" value="NZ_CAACYJ010000001.1"/>
</dbReference>
<dbReference type="PRINTS" id="PR00207">
    <property type="entry name" value="FLAGELLIN"/>
</dbReference>
<keyword evidence="2 4" id="KW-0964">Secreted</keyword>
<dbReference type="Pfam" id="PF00669">
    <property type="entry name" value="Flagellin_N"/>
    <property type="match status" value="1"/>
</dbReference>
<organism evidence="7 8">
    <name type="scientific">Pseudomonas fragi</name>
    <dbReference type="NCBI Taxonomy" id="296"/>
    <lineage>
        <taxon>Bacteria</taxon>
        <taxon>Pseudomonadati</taxon>
        <taxon>Pseudomonadota</taxon>
        <taxon>Gammaproteobacteria</taxon>
        <taxon>Pseudomonadales</taxon>
        <taxon>Pseudomonadaceae</taxon>
        <taxon>Pseudomonas</taxon>
    </lineage>
</organism>
<evidence type="ECO:0000259" key="6">
    <source>
        <dbReference type="Pfam" id="PF00700"/>
    </source>
</evidence>
<evidence type="ECO:0000259" key="5">
    <source>
        <dbReference type="Pfam" id="PF00669"/>
    </source>
</evidence>
<dbReference type="PANTHER" id="PTHR42792:SF2">
    <property type="entry name" value="FLAGELLIN"/>
    <property type="match status" value="1"/>
</dbReference>
<comment type="subcellular location">
    <subcellularLocation>
        <location evidence="4">Secreted</location>
    </subcellularLocation>
    <subcellularLocation>
        <location evidence="4">Bacterial flagellum</location>
    </subcellularLocation>
</comment>
<evidence type="ECO:0000256" key="2">
    <source>
        <dbReference type="ARBA" id="ARBA00022525"/>
    </source>
</evidence>
<dbReference type="Gene3D" id="1.20.1330.10">
    <property type="entry name" value="f41 fragment of flagellin, N-terminal domain"/>
    <property type="match status" value="2"/>
</dbReference>
<evidence type="ECO:0000256" key="1">
    <source>
        <dbReference type="ARBA" id="ARBA00005709"/>
    </source>
</evidence>
<evidence type="ECO:0000256" key="3">
    <source>
        <dbReference type="ARBA" id="ARBA00023143"/>
    </source>
</evidence>
<evidence type="ECO:0000313" key="8">
    <source>
        <dbReference type="Proteomes" id="UP000330809"/>
    </source>
</evidence>
<dbReference type="Gene3D" id="2.30.220.10">
    <property type="entry name" value="f41 fragment of flagellin, C-terminal domain"/>
    <property type="match status" value="1"/>
</dbReference>
<reference evidence="7 8" key="1">
    <citation type="submission" date="2019-02" db="EMBL/GenBank/DDBJ databases">
        <authorList>
            <consortium name="Pathogen Informatics"/>
        </authorList>
    </citation>
    <scope>NUCLEOTIDE SEQUENCE [LARGE SCALE GENOMIC DNA]</scope>
    <source>
        <strain evidence="7 8">3012STDY7103891</strain>
    </source>
</reference>
<comment type="function">
    <text evidence="4">Flagellin is the subunit protein which polymerizes to form the filaments of bacterial flagella.</text>
</comment>